<dbReference type="EMBL" id="CM023490">
    <property type="protein sequence ID" value="KAH6943617.1"/>
    <property type="molecule type" value="Genomic_DNA"/>
</dbReference>
<reference evidence="1" key="1">
    <citation type="submission" date="2020-05" db="EMBL/GenBank/DDBJ databases">
        <title>Large-scale comparative analyses of tick genomes elucidate their genetic diversity and vector capacities.</title>
        <authorList>
            <person name="Jia N."/>
            <person name="Wang J."/>
            <person name="Shi W."/>
            <person name="Du L."/>
            <person name="Sun Y."/>
            <person name="Zhan W."/>
            <person name="Jiang J."/>
            <person name="Wang Q."/>
            <person name="Zhang B."/>
            <person name="Ji P."/>
            <person name="Sakyi L.B."/>
            <person name="Cui X."/>
            <person name="Yuan T."/>
            <person name="Jiang B."/>
            <person name="Yang W."/>
            <person name="Lam T.T.-Y."/>
            <person name="Chang Q."/>
            <person name="Ding S."/>
            <person name="Wang X."/>
            <person name="Zhu J."/>
            <person name="Ruan X."/>
            <person name="Zhao L."/>
            <person name="Wei J."/>
            <person name="Que T."/>
            <person name="Du C."/>
            <person name="Cheng J."/>
            <person name="Dai P."/>
            <person name="Han X."/>
            <person name="Huang E."/>
            <person name="Gao Y."/>
            <person name="Liu J."/>
            <person name="Shao H."/>
            <person name="Ye R."/>
            <person name="Li L."/>
            <person name="Wei W."/>
            <person name="Wang X."/>
            <person name="Wang C."/>
            <person name="Yang T."/>
            <person name="Huo Q."/>
            <person name="Li W."/>
            <person name="Guo W."/>
            <person name="Chen H."/>
            <person name="Zhou L."/>
            <person name="Ni X."/>
            <person name="Tian J."/>
            <person name="Zhou Y."/>
            <person name="Sheng Y."/>
            <person name="Liu T."/>
            <person name="Pan Y."/>
            <person name="Xia L."/>
            <person name="Li J."/>
            <person name="Zhao F."/>
            <person name="Cao W."/>
        </authorList>
    </citation>
    <scope>NUCLEOTIDE SEQUENCE</scope>
    <source>
        <strain evidence="1">Hyas-2018</strain>
    </source>
</reference>
<name>A0ACB7TBD3_HYAAI</name>
<evidence type="ECO:0000313" key="1">
    <source>
        <dbReference type="EMBL" id="KAH6943617.1"/>
    </source>
</evidence>
<evidence type="ECO:0000313" key="2">
    <source>
        <dbReference type="Proteomes" id="UP000821845"/>
    </source>
</evidence>
<sequence>MFAVSKGVAPNNAALLRARASGVKAGNPEQQQRGANFQRTAEMSASRPPYSQANGRRSQSGARGDAPDMASQHHEQAATFLHSWWKRTCNEFELSQQATATYDGNHRSVVYYQEKEPDETRSELRPAFYSGWKKEYQDELRLPPKALRI</sequence>
<proteinExistence type="predicted"/>
<keyword evidence="2" id="KW-1185">Reference proteome</keyword>
<dbReference type="Proteomes" id="UP000821845">
    <property type="component" value="Chromosome 10"/>
</dbReference>
<accession>A0ACB7TBD3</accession>
<organism evidence="1 2">
    <name type="scientific">Hyalomma asiaticum</name>
    <name type="common">Tick</name>
    <dbReference type="NCBI Taxonomy" id="266040"/>
    <lineage>
        <taxon>Eukaryota</taxon>
        <taxon>Metazoa</taxon>
        <taxon>Ecdysozoa</taxon>
        <taxon>Arthropoda</taxon>
        <taxon>Chelicerata</taxon>
        <taxon>Arachnida</taxon>
        <taxon>Acari</taxon>
        <taxon>Parasitiformes</taxon>
        <taxon>Ixodida</taxon>
        <taxon>Ixodoidea</taxon>
        <taxon>Ixodidae</taxon>
        <taxon>Hyalomminae</taxon>
        <taxon>Hyalomma</taxon>
    </lineage>
</organism>
<comment type="caution">
    <text evidence="1">The sequence shown here is derived from an EMBL/GenBank/DDBJ whole genome shotgun (WGS) entry which is preliminary data.</text>
</comment>
<gene>
    <name evidence="1" type="ORF">HPB50_024804</name>
</gene>
<protein>
    <submittedName>
        <fullName evidence="1">Uncharacterized protein</fullName>
    </submittedName>
</protein>